<accession>A0A5K8AEG7</accession>
<keyword evidence="3" id="KW-1185">Reference proteome</keyword>
<evidence type="ECO:0000313" key="2">
    <source>
        <dbReference type="EMBL" id="BBO90951.1"/>
    </source>
</evidence>
<dbReference type="AlphaFoldDB" id="A0A5K8AEG7"/>
<dbReference type="EMBL" id="AP021879">
    <property type="protein sequence ID" value="BBO90951.1"/>
    <property type="molecule type" value="Genomic_DNA"/>
</dbReference>
<name>A0A5K8AEG7_9BACT</name>
<feature type="region of interest" description="Disordered" evidence="1">
    <location>
        <begin position="28"/>
        <end position="49"/>
    </location>
</feature>
<gene>
    <name evidence="2" type="ORF">DSCOOX_41310</name>
</gene>
<proteinExistence type="predicted"/>
<evidence type="ECO:0000256" key="1">
    <source>
        <dbReference type="SAM" id="MobiDB-lite"/>
    </source>
</evidence>
<evidence type="ECO:0000313" key="3">
    <source>
        <dbReference type="Proteomes" id="UP000422108"/>
    </source>
</evidence>
<dbReference type="Proteomes" id="UP000422108">
    <property type="component" value="Chromosome"/>
</dbReference>
<organism evidence="2 3">
    <name type="scientific">Desulfosarcina ovata subsp. ovata</name>
    <dbReference type="NCBI Taxonomy" id="2752305"/>
    <lineage>
        <taxon>Bacteria</taxon>
        <taxon>Pseudomonadati</taxon>
        <taxon>Thermodesulfobacteriota</taxon>
        <taxon>Desulfobacteria</taxon>
        <taxon>Desulfobacterales</taxon>
        <taxon>Desulfosarcinaceae</taxon>
        <taxon>Desulfosarcina</taxon>
    </lineage>
</organism>
<sequence length="49" mass="5366">MLLLGRALLVGGFDAECQLSLQKTAGRNNLPLSKSKNNKSNEMYLTQAK</sequence>
<protein>
    <submittedName>
        <fullName evidence="2">Uncharacterized protein</fullName>
    </submittedName>
</protein>
<reference evidence="2 3" key="1">
    <citation type="submission" date="2019-11" db="EMBL/GenBank/DDBJ databases">
        <title>Comparative genomics of hydrocarbon-degrading Desulfosarcina strains.</title>
        <authorList>
            <person name="Watanabe M."/>
            <person name="Kojima H."/>
            <person name="Fukui M."/>
        </authorList>
    </citation>
    <scope>NUCLEOTIDE SEQUENCE [LARGE SCALE GENOMIC DNA]</scope>
    <source>
        <strain evidence="3">oXyS1</strain>
    </source>
</reference>